<dbReference type="SUPFAM" id="SSF52540">
    <property type="entry name" value="P-loop containing nucleoside triphosphate hydrolases"/>
    <property type="match status" value="1"/>
</dbReference>
<name>A0ABS7Q9B9_9ACTN</name>
<accession>A0ABS7Q9B9</accession>
<evidence type="ECO:0000313" key="2">
    <source>
        <dbReference type="Proteomes" id="UP000778578"/>
    </source>
</evidence>
<reference evidence="1 2" key="1">
    <citation type="submission" date="2021-08" db="EMBL/GenBank/DDBJ databases">
        <title>WGS of actinomycetes from Thailand.</title>
        <authorList>
            <person name="Thawai C."/>
        </authorList>
    </citation>
    <scope>NUCLEOTIDE SEQUENCE [LARGE SCALE GENOMIC DNA]</scope>
    <source>
        <strain evidence="1 2">PLK6-54</strain>
    </source>
</reference>
<dbReference type="Proteomes" id="UP000778578">
    <property type="component" value="Unassembled WGS sequence"/>
</dbReference>
<organism evidence="1 2">
    <name type="scientific">Actinacidiphila acidipaludis</name>
    <dbReference type="NCBI Taxonomy" id="2873382"/>
    <lineage>
        <taxon>Bacteria</taxon>
        <taxon>Bacillati</taxon>
        <taxon>Actinomycetota</taxon>
        <taxon>Actinomycetes</taxon>
        <taxon>Kitasatosporales</taxon>
        <taxon>Streptomycetaceae</taxon>
        <taxon>Actinacidiphila</taxon>
    </lineage>
</organism>
<gene>
    <name evidence="1" type="ORF">K7862_19230</name>
</gene>
<protein>
    <submittedName>
        <fullName evidence="1">AAA family ATPase</fullName>
    </submittedName>
</protein>
<evidence type="ECO:0000313" key="1">
    <source>
        <dbReference type="EMBL" id="MBY8879755.1"/>
    </source>
</evidence>
<dbReference type="InterPro" id="IPR027417">
    <property type="entry name" value="P-loop_NTPase"/>
</dbReference>
<dbReference type="Pfam" id="PF13481">
    <property type="entry name" value="AAA_25"/>
    <property type="match status" value="1"/>
</dbReference>
<comment type="caution">
    <text evidence="1">The sequence shown here is derived from an EMBL/GenBank/DDBJ whole genome shotgun (WGS) entry which is preliminary data.</text>
</comment>
<proteinExistence type="predicted"/>
<dbReference type="EMBL" id="JAINZZ010000023">
    <property type="protein sequence ID" value="MBY8879755.1"/>
    <property type="molecule type" value="Genomic_DNA"/>
</dbReference>
<dbReference type="RefSeq" id="WP_222964093.1">
    <property type="nucleotide sequence ID" value="NZ_JAINZZ010000023.1"/>
</dbReference>
<sequence>MDPALRGLVALPSVAPDLGEWPEGAVLRRPVPQEAPADDRPEGPSRKLVLTPASRIKIRPVRWLWDTTPDGQPPTSHGRIPLNSLALAAGGPGLGKSQFAVWVTSQVTRGTLPGQLLGQPRGVVYAATEDSWSYTIAPRLIAAGADMDLVFRVDVVDDEALHARLTLPTDISLLGKAVEEYSVALVVADPLLSMIDSTINDYRAAEVRSALEPLVAAADRHHFTILGLAHFTKAGTADPLTRVAGSGAFGQLIRSLIAFAKQEDDEGNDEFVMSLEKNNLGRLGLPSFSYGIQSAIVDTDEGPSYVSRFVLGDESTTSVRDVMRAETQPDERGAVGEAQSWLQDFLTDLGGSERLPEIRKYARAAGFSESAIDRAKRKLGIRSRQQGFGKEKAAHWYLPEAWVDGSADA</sequence>
<keyword evidence="2" id="KW-1185">Reference proteome</keyword>
<dbReference type="Gene3D" id="3.40.50.300">
    <property type="entry name" value="P-loop containing nucleotide triphosphate hydrolases"/>
    <property type="match status" value="1"/>
</dbReference>